<name>A0A2S7KUS7_9FLAO</name>
<dbReference type="EMBL" id="MQUA01000013">
    <property type="protein sequence ID" value="PQB06370.1"/>
    <property type="molecule type" value="Genomic_DNA"/>
</dbReference>
<sequence>MKNLLFFLGLLLLTSSCSIKKSPVFLKVDDIKILSFSSDTIRLQANAYFQNPNDVGGKIYTDNILISVNNIEVAQVFSEEFKVPAKSDFLMPLTAKIATKRILNSDKNGLLGGLINSFLTKKVNIRIKGKLDYVVFGFKKEFLVDKTEEIKIKF</sequence>
<dbReference type="RefSeq" id="WP_104808620.1">
    <property type="nucleotide sequence ID" value="NZ_MQUA01000013.1"/>
</dbReference>
<gene>
    <name evidence="1" type="ORF">BST83_03635</name>
</gene>
<accession>A0A2S7KUS7</accession>
<evidence type="ECO:0000313" key="1">
    <source>
        <dbReference type="EMBL" id="PQB06370.1"/>
    </source>
</evidence>
<dbReference type="OrthoDB" id="1144002at2"/>
<keyword evidence="2" id="KW-1185">Reference proteome</keyword>
<dbReference type="AlphaFoldDB" id="A0A2S7KUS7"/>
<comment type="caution">
    <text evidence="1">The sequence shown here is derived from an EMBL/GenBank/DDBJ whole genome shotgun (WGS) entry which is preliminary data.</text>
</comment>
<reference evidence="1 2" key="1">
    <citation type="submission" date="2016-11" db="EMBL/GenBank/DDBJ databases">
        <title>Trade-off between light-utilization and light-protection in marine flavobacteria.</title>
        <authorList>
            <person name="Kumagai Y."/>
        </authorList>
    </citation>
    <scope>NUCLEOTIDE SEQUENCE [LARGE SCALE GENOMIC DNA]</scope>
    <source>
        <strain evidence="1 2">ATCC 700397</strain>
    </source>
</reference>
<dbReference type="Proteomes" id="UP000239522">
    <property type="component" value="Unassembled WGS sequence"/>
</dbReference>
<dbReference type="PROSITE" id="PS51257">
    <property type="entry name" value="PROKAR_LIPOPROTEIN"/>
    <property type="match status" value="1"/>
</dbReference>
<proteinExistence type="predicted"/>
<evidence type="ECO:0008006" key="3">
    <source>
        <dbReference type="Google" id="ProtNLM"/>
    </source>
</evidence>
<organism evidence="1 2">
    <name type="scientific">Polaribacter filamentus</name>
    <dbReference type="NCBI Taxonomy" id="53483"/>
    <lineage>
        <taxon>Bacteria</taxon>
        <taxon>Pseudomonadati</taxon>
        <taxon>Bacteroidota</taxon>
        <taxon>Flavobacteriia</taxon>
        <taxon>Flavobacteriales</taxon>
        <taxon>Flavobacteriaceae</taxon>
    </lineage>
</organism>
<evidence type="ECO:0000313" key="2">
    <source>
        <dbReference type="Proteomes" id="UP000239522"/>
    </source>
</evidence>
<protein>
    <recommendedName>
        <fullName evidence="3">Late embryogenesis abundant protein LEA-2 subgroup domain-containing protein</fullName>
    </recommendedName>
</protein>
<dbReference type="SUPFAM" id="SSF117070">
    <property type="entry name" value="LEA14-like"/>
    <property type="match status" value="1"/>
</dbReference>
<dbReference type="Gene3D" id="2.60.40.1820">
    <property type="match status" value="1"/>
</dbReference>